<evidence type="ECO:0000313" key="2">
    <source>
        <dbReference type="RefSeq" id="XP_019094869.1"/>
    </source>
</evidence>
<accession>A0ABM1R781</accession>
<evidence type="ECO:0000313" key="1">
    <source>
        <dbReference type="Proteomes" id="UP000694864"/>
    </source>
</evidence>
<organism evidence="1 2">
    <name type="scientific">Camelina sativa</name>
    <name type="common">False flax</name>
    <name type="synonym">Myagrum sativum</name>
    <dbReference type="NCBI Taxonomy" id="90675"/>
    <lineage>
        <taxon>Eukaryota</taxon>
        <taxon>Viridiplantae</taxon>
        <taxon>Streptophyta</taxon>
        <taxon>Embryophyta</taxon>
        <taxon>Tracheophyta</taxon>
        <taxon>Spermatophyta</taxon>
        <taxon>Magnoliopsida</taxon>
        <taxon>eudicotyledons</taxon>
        <taxon>Gunneridae</taxon>
        <taxon>Pentapetalae</taxon>
        <taxon>rosids</taxon>
        <taxon>malvids</taxon>
        <taxon>Brassicales</taxon>
        <taxon>Brassicaceae</taxon>
        <taxon>Camelineae</taxon>
        <taxon>Camelina</taxon>
    </lineage>
</organism>
<sequence>MDRQPTLKTFLQMILRPRAPSLPPDKQGKVPISEILPIESSYGSRPSLFVASISFCRYYVIFVVWCFLKVYFFSSSVDDTFIVATNHQVNLLGGPIITHVSPMDQIQSPPRSLVNQTDQIHIQPSSLLDPTQVMSR</sequence>
<keyword evidence="1" id="KW-1185">Reference proteome</keyword>
<protein>
    <submittedName>
        <fullName evidence="2">Uncharacterized protein LOC104758051</fullName>
    </submittedName>
</protein>
<dbReference type="Proteomes" id="UP000694864">
    <property type="component" value="Chromosome 17"/>
</dbReference>
<proteinExistence type="predicted"/>
<name>A0ABM1R781_CAMSA</name>
<dbReference type="RefSeq" id="XP_019094869.1">
    <property type="nucleotide sequence ID" value="XM_019239324.1"/>
</dbReference>
<reference evidence="1" key="1">
    <citation type="journal article" date="2014" name="Nat. Commun.">
        <title>The emerging biofuel crop Camelina sativa retains a highly undifferentiated hexaploid genome structure.</title>
        <authorList>
            <person name="Kagale S."/>
            <person name="Koh C."/>
            <person name="Nixon J."/>
            <person name="Bollina V."/>
            <person name="Clarke W.E."/>
            <person name="Tuteja R."/>
            <person name="Spillane C."/>
            <person name="Robinson S.J."/>
            <person name="Links M.G."/>
            <person name="Clarke C."/>
            <person name="Higgins E.E."/>
            <person name="Huebert T."/>
            <person name="Sharpe A.G."/>
            <person name="Parkin I.A."/>
        </authorList>
    </citation>
    <scope>NUCLEOTIDE SEQUENCE [LARGE SCALE GENOMIC DNA]</scope>
    <source>
        <strain evidence="1">cv. DH55</strain>
    </source>
</reference>
<reference evidence="2" key="2">
    <citation type="submission" date="2025-08" db="UniProtKB">
        <authorList>
            <consortium name="RefSeq"/>
        </authorList>
    </citation>
    <scope>IDENTIFICATION</scope>
    <source>
        <tissue evidence="2">Leaf</tissue>
    </source>
</reference>
<dbReference type="GeneID" id="104758051"/>
<gene>
    <name evidence="2" type="primary">LOC104758051</name>
</gene>